<gene>
    <name evidence="2" type="ORF">E7272_10005</name>
</gene>
<dbReference type="EMBL" id="SVER01000025">
    <property type="protein sequence ID" value="MBE5920162.1"/>
    <property type="molecule type" value="Genomic_DNA"/>
</dbReference>
<name>A0A927YNH2_9FIRM</name>
<proteinExistence type="predicted"/>
<feature type="transmembrane region" description="Helical" evidence="1">
    <location>
        <begin position="21"/>
        <end position="44"/>
    </location>
</feature>
<feature type="transmembrane region" description="Helical" evidence="1">
    <location>
        <begin position="56"/>
        <end position="77"/>
    </location>
</feature>
<dbReference type="Proteomes" id="UP000766246">
    <property type="component" value="Unassembled WGS sequence"/>
</dbReference>
<keyword evidence="1" id="KW-1133">Transmembrane helix</keyword>
<comment type="caution">
    <text evidence="2">The sequence shown here is derived from an EMBL/GenBank/DDBJ whole genome shotgun (WGS) entry which is preliminary data.</text>
</comment>
<evidence type="ECO:0000313" key="2">
    <source>
        <dbReference type="EMBL" id="MBE5920162.1"/>
    </source>
</evidence>
<evidence type="ECO:0008006" key="4">
    <source>
        <dbReference type="Google" id="ProtNLM"/>
    </source>
</evidence>
<accession>A0A927YNH2</accession>
<keyword evidence="1" id="KW-0812">Transmembrane</keyword>
<evidence type="ECO:0000256" key="1">
    <source>
        <dbReference type="SAM" id="Phobius"/>
    </source>
</evidence>
<sequence length="113" mass="12068">MGIGRGRFHRRSSYGNQLKALPVEAMYAAGVSLATMVVYIGIIAGSVYLSGETPKWLGGLGTIGFLVALGSLIFNIGQMKTKTELKYRATCLIISSVVMIVWMATLVVGLVRG</sequence>
<organism evidence="2 3">
    <name type="scientific">Pseudobutyrivibrio ruminis</name>
    <dbReference type="NCBI Taxonomy" id="46206"/>
    <lineage>
        <taxon>Bacteria</taxon>
        <taxon>Bacillati</taxon>
        <taxon>Bacillota</taxon>
        <taxon>Clostridia</taxon>
        <taxon>Lachnospirales</taxon>
        <taxon>Lachnospiraceae</taxon>
        <taxon>Pseudobutyrivibrio</taxon>
    </lineage>
</organism>
<feature type="transmembrane region" description="Helical" evidence="1">
    <location>
        <begin position="89"/>
        <end position="111"/>
    </location>
</feature>
<evidence type="ECO:0000313" key="3">
    <source>
        <dbReference type="Proteomes" id="UP000766246"/>
    </source>
</evidence>
<reference evidence="2" key="1">
    <citation type="submission" date="2019-04" db="EMBL/GenBank/DDBJ databases">
        <title>Evolution of Biomass-Degrading Anaerobic Consortia Revealed by Metagenomics.</title>
        <authorList>
            <person name="Peng X."/>
        </authorList>
    </citation>
    <scope>NUCLEOTIDE SEQUENCE</scope>
    <source>
        <strain evidence="2">SIG311</strain>
    </source>
</reference>
<keyword evidence="1" id="KW-0472">Membrane</keyword>
<dbReference type="AlphaFoldDB" id="A0A927YNH2"/>
<protein>
    <recommendedName>
        <fullName evidence="4">Calcium:proton exchanger</fullName>
    </recommendedName>
</protein>